<comment type="function">
    <text evidence="7">The UvrABC repair system catalyzes the recognition and processing of DNA lesions. UvrC both incises the 5' and 3' sides of the lesion. The N-terminal half is responsible for the 3' incision and the C-terminal half is responsible for the 5' incision.</text>
</comment>
<dbReference type="Pfam" id="PF22920">
    <property type="entry name" value="UvrC_RNaseH"/>
    <property type="match status" value="1"/>
</dbReference>
<evidence type="ECO:0000259" key="10">
    <source>
        <dbReference type="PROSITE" id="PS50164"/>
    </source>
</evidence>
<evidence type="ECO:0000256" key="6">
    <source>
        <dbReference type="ARBA" id="ARBA00023236"/>
    </source>
</evidence>
<reference evidence="13" key="1">
    <citation type="submission" date="2016-10" db="EMBL/GenBank/DDBJ databases">
        <authorList>
            <person name="Varghese N."/>
            <person name="Submissions S."/>
        </authorList>
    </citation>
    <scope>NUCLEOTIDE SEQUENCE [LARGE SCALE GENOMIC DNA]</scope>
    <source>
        <strain evidence="13">CGMCC 1.10218</strain>
    </source>
</reference>
<evidence type="ECO:0000259" key="11">
    <source>
        <dbReference type="PROSITE" id="PS50165"/>
    </source>
</evidence>
<evidence type="ECO:0000313" key="12">
    <source>
        <dbReference type="EMBL" id="SEJ61671.1"/>
    </source>
</evidence>
<dbReference type="GO" id="GO:0003677">
    <property type="term" value="F:DNA binding"/>
    <property type="evidence" value="ECO:0007669"/>
    <property type="project" value="UniProtKB-UniRule"/>
</dbReference>
<evidence type="ECO:0000313" key="13">
    <source>
        <dbReference type="Proteomes" id="UP000199223"/>
    </source>
</evidence>
<dbReference type="NCBIfam" id="TIGR00194">
    <property type="entry name" value="uvrC"/>
    <property type="match status" value="1"/>
</dbReference>
<evidence type="ECO:0000259" key="9">
    <source>
        <dbReference type="PROSITE" id="PS50151"/>
    </source>
</evidence>
<dbReference type="Gene3D" id="3.40.1440.10">
    <property type="entry name" value="GIY-YIG endonuclease"/>
    <property type="match status" value="1"/>
</dbReference>
<dbReference type="Pfam" id="PF01541">
    <property type="entry name" value="GIY-YIG"/>
    <property type="match status" value="1"/>
</dbReference>
<dbReference type="GO" id="GO:0009432">
    <property type="term" value="P:SOS response"/>
    <property type="evidence" value="ECO:0007669"/>
    <property type="project" value="UniProtKB-UniRule"/>
</dbReference>
<keyword evidence="4 7" id="KW-0267">Excision nuclease</keyword>
<evidence type="ECO:0000256" key="3">
    <source>
        <dbReference type="ARBA" id="ARBA00022769"/>
    </source>
</evidence>
<keyword evidence="3 7" id="KW-0228">DNA excision</keyword>
<accession>A0A1H7A7U3</accession>
<dbReference type="SMART" id="SM00465">
    <property type="entry name" value="GIYc"/>
    <property type="match status" value="1"/>
</dbReference>
<dbReference type="Pfam" id="PF14520">
    <property type="entry name" value="HHH_5"/>
    <property type="match status" value="1"/>
</dbReference>
<dbReference type="InterPro" id="IPR050066">
    <property type="entry name" value="UvrABC_protein_C"/>
</dbReference>
<evidence type="ECO:0000256" key="8">
    <source>
        <dbReference type="SAM" id="MobiDB-lite"/>
    </source>
</evidence>
<dbReference type="FunFam" id="3.30.420.340:FF:000004">
    <property type="entry name" value="UvrABC system protein C"/>
    <property type="match status" value="1"/>
</dbReference>
<dbReference type="InterPro" id="IPR001162">
    <property type="entry name" value="UvrC_RNase_H_dom"/>
</dbReference>
<dbReference type="Pfam" id="PF08459">
    <property type="entry name" value="UvrC_RNaseH_dom"/>
    <property type="match status" value="1"/>
</dbReference>
<dbReference type="SUPFAM" id="SSF82771">
    <property type="entry name" value="GIY-YIG endonuclease"/>
    <property type="match status" value="1"/>
</dbReference>
<gene>
    <name evidence="7" type="primary">uvrC</name>
    <name evidence="12" type="ORF">SAMN04488058_11225</name>
</gene>
<protein>
    <recommendedName>
        <fullName evidence="7">UvrABC system protein C</fullName>
        <shortName evidence="7">Protein UvrC</shortName>
    </recommendedName>
    <alternativeName>
        <fullName evidence="7">Excinuclease ABC subunit C</fullName>
    </alternativeName>
</protein>
<dbReference type="GO" id="GO:0009381">
    <property type="term" value="F:excinuclease ABC activity"/>
    <property type="evidence" value="ECO:0007669"/>
    <property type="project" value="UniProtKB-UniRule"/>
</dbReference>
<dbReference type="EMBL" id="FNZA01000012">
    <property type="protein sequence ID" value="SEJ61671.1"/>
    <property type="molecule type" value="Genomic_DNA"/>
</dbReference>
<dbReference type="PANTHER" id="PTHR30562:SF1">
    <property type="entry name" value="UVRABC SYSTEM PROTEIN C"/>
    <property type="match status" value="1"/>
</dbReference>
<sequence>MGDVPEDGGEGEWRKEARLKWRQGQGEQGPEQGSEGGSGQRTAGHVRDDKRRQAAWADVTVWGGALLYARRVHFDDLPVLPASPGVYLFRRGGVPIYIGKANNLRSRVTQHFKAGGKSGKFTKLAESLEFITARNEVEALILEANLIKQHRPHYNVLLKDDKHYPFLKLTNEAFPMLVVTRRVLKDGASYYGPYPDAGAVRRVKHLVDTMFPLRKNSGLPMQRKPRPCLNYHMNRCLGPCIAAADPGEYARVVEDVKSLLEGRAAPVLARLREDMRASAQAQDFEQAARLRDRVNAVEKLFGTEQHAFVSEETDLDFLGAAQAGEFAMVQLFRMRGGRVVGRDKRFLTGADEEALGKIVEAFVQDYYTQATHVPPLILLPAEFEGVEAWSEFLSGQAGRQIQMRTPKRGDKVDLVEMAQRNASVGLDSELALLERRGDHPGLDALRDVLALPERPWRIEGYDNSNLFGTNIVSGMVVFEGGRARRGEHRRFKVRGLTRPDDYEAMKQTITRRFTGSLSDKLPLPDLLLIDGGRGQVNAALDALREADVRVPVVGLAKREERLILPGRYGAQWWLETGTEVGVDRELLLPHTHPALRLLIAVRDEVHQYAVTYHRKLRAEGMLRSVFDDLPGIGQKRRDALLEHFTSLADLASAPVEQIAAVPGMSMKAAQGVKAFLQAREAEWQA</sequence>
<dbReference type="SUPFAM" id="SSF47781">
    <property type="entry name" value="RuvA domain 2-like"/>
    <property type="match status" value="1"/>
</dbReference>
<keyword evidence="13" id="KW-1185">Reference proteome</keyword>
<feature type="compositionally biased region" description="Acidic residues" evidence="8">
    <location>
        <begin position="1"/>
        <end position="10"/>
    </location>
</feature>
<dbReference type="InterPro" id="IPR001943">
    <property type="entry name" value="UVR_dom"/>
</dbReference>
<name>A0A1H7A7U3_9DEIO</name>
<dbReference type="PROSITE" id="PS50164">
    <property type="entry name" value="GIY_YIG"/>
    <property type="match status" value="1"/>
</dbReference>
<evidence type="ECO:0000256" key="2">
    <source>
        <dbReference type="ARBA" id="ARBA00022763"/>
    </source>
</evidence>
<comment type="subunit">
    <text evidence="7">Interacts with UvrB in an incision complex.</text>
</comment>
<evidence type="ECO:0000256" key="4">
    <source>
        <dbReference type="ARBA" id="ARBA00022881"/>
    </source>
</evidence>
<dbReference type="GO" id="GO:0005737">
    <property type="term" value="C:cytoplasm"/>
    <property type="evidence" value="ECO:0007669"/>
    <property type="project" value="UniProtKB-SubCell"/>
</dbReference>
<dbReference type="STRING" id="856736.SAMN04488058_11225"/>
<keyword evidence="1 7" id="KW-0963">Cytoplasm</keyword>
<dbReference type="PANTHER" id="PTHR30562">
    <property type="entry name" value="UVRC/OXIDOREDUCTASE"/>
    <property type="match status" value="1"/>
</dbReference>
<feature type="domain" description="UvrC family homology region profile" evidence="11">
    <location>
        <begin position="317"/>
        <end position="543"/>
    </location>
</feature>
<comment type="similarity">
    <text evidence="7">Belongs to the UvrC family.</text>
</comment>
<comment type="subcellular location">
    <subcellularLocation>
        <location evidence="7">Cytoplasm</location>
    </subcellularLocation>
</comment>
<dbReference type="InterPro" id="IPR036876">
    <property type="entry name" value="UVR_dom_sf"/>
</dbReference>
<dbReference type="Gene3D" id="4.10.860.10">
    <property type="entry name" value="UVR domain"/>
    <property type="match status" value="1"/>
</dbReference>
<dbReference type="InterPro" id="IPR038476">
    <property type="entry name" value="UvrC_RNase_H_dom_sf"/>
</dbReference>
<dbReference type="PROSITE" id="PS50151">
    <property type="entry name" value="UVR"/>
    <property type="match status" value="1"/>
</dbReference>
<keyword evidence="5 7" id="KW-0234">DNA repair</keyword>
<dbReference type="InterPro" id="IPR035901">
    <property type="entry name" value="GIY-YIG_endonuc_sf"/>
</dbReference>
<dbReference type="InterPro" id="IPR010994">
    <property type="entry name" value="RuvA_2-like"/>
</dbReference>
<dbReference type="CDD" id="cd10434">
    <property type="entry name" value="GIY-YIG_UvrC_Cho"/>
    <property type="match status" value="1"/>
</dbReference>
<feature type="domain" description="GIY-YIG" evidence="10">
    <location>
        <begin position="82"/>
        <end position="156"/>
    </location>
</feature>
<keyword evidence="2 7" id="KW-0227">DNA damage</keyword>
<dbReference type="Pfam" id="PF02151">
    <property type="entry name" value="UVR"/>
    <property type="match status" value="1"/>
</dbReference>
<evidence type="ECO:0000256" key="5">
    <source>
        <dbReference type="ARBA" id="ARBA00023204"/>
    </source>
</evidence>
<evidence type="ECO:0000256" key="7">
    <source>
        <dbReference type="HAMAP-Rule" id="MF_00203"/>
    </source>
</evidence>
<dbReference type="Gene3D" id="3.30.420.340">
    <property type="entry name" value="UvrC, RNAse H endonuclease domain"/>
    <property type="match status" value="1"/>
</dbReference>
<dbReference type="PROSITE" id="PS50165">
    <property type="entry name" value="UVRC"/>
    <property type="match status" value="1"/>
</dbReference>
<dbReference type="Gene3D" id="1.10.150.20">
    <property type="entry name" value="5' to 3' exonuclease, C-terminal subdomain"/>
    <property type="match status" value="1"/>
</dbReference>
<organism evidence="12 13">
    <name type="scientific">Deinococcus reticulitermitis</name>
    <dbReference type="NCBI Taxonomy" id="856736"/>
    <lineage>
        <taxon>Bacteria</taxon>
        <taxon>Thermotogati</taxon>
        <taxon>Deinococcota</taxon>
        <taxon>Deinococci</taxon>
        <taxon>Deinococcales</taxon>
        <taxon>Deinococcaceae</taxon>
        <taxon>Deinococcus</taxon>
    </lineage>
</organism>
<dbReference type="FunFam" id="4.10.860.10:FF:000022">
    <property type="match status" value="1"/>
</dbReference>
<dbReference type="InterPro" id="IPR004791">
    <property type="entry name" value="UvrC"/>
</dbReference>
<feature type="region of interest" description="Disordered" evidence="8">
    <location>
        <begin position="1"/>
        <end position="50"/>
    </location>
</feature>
<dbReference type="HAMAP" id="MF_00203">
    <property type="entry name" value="UvrC"/>
    <property type="match status" value="1"/>
</dbReference>
<proteinExistence type="inferred from homology"/>
<dbReference type="Proteomes" id="UP000199223">
    <property type="component" value="Unassembled WGS sequence"/>
</dbReference>
<dbReference type="InterPro" id="IPR000305">
    <property type="entry name" value="GIY-YIG_endonuc"/>
</dbReference>
<dbReference type="FunFam" id="3.40.1440.10:FF:000001">
    <property type="entry name" value="UvrABC system protein C"/>
    <property type="match status" value="1"/>
</dbReference>
<dbReference type="AlphaFoldDB" id="A0A1H7A7U3"/>
<keyword evidence="6 7" id="KW-0742">SOS response</keyword>
<feature type="domain" description="UVR" evidence="9">
    <location>
        <begin position="265"/>
        <end position="300"/>
    </location>
</feature>
<dbReference type="GO" id="GO:0006289">
    <property type="term" value="P:nucleotide-excision repair"/>
    <property type="evidence" value="ECO:0007669"/>
    <property type="project" value="UniProtKB-UniRule"/>
</dbReference>
<evidence type="ECO:0000256" key="1">
    <source>
        <dbReference type="ARBA" id="ARBA00022490"/>
    </source>
</evidence>
<feature type="compositionally biased region" description="Low complexity" evidence="8">
    <location>
        <begin position="23"/>
        <end position="33"/>
    </location>
</feature>
<dbReference type="GO" id="GO:0009380">
    <property type="term" value="C:excinuclease repair complex"/>
    <property type="evidence" value="ECO:0007669"/>
    <property type="project" value="InterPro"/>
</dbReference>
<dbReference type="InterPro" id="IPR047296">
    <property type="entry name" value="GIY-YIG_UvrC_Cho"/>
</dbReference>
<dbReference type="SUPFAM" id="SSF46600">
    <property type="entry name" value="C-terminal UvrC-binding domain of UvrB"/>
    <property type="match status" value="1"/>
</dbReference>